<evidence type="ECO:0000256" key="3">
    <source>
        <dbReference type="ARBA" id="ARBA00022490"/>
    </source>
</evidence>
<evidence type="ECO:0000256" key="2">
    <source>
        <dbReference type="ARBA" id="ARBA00006411"/>
    </source>
</evidence>
<dbReference type="AlphaFoldDB" id="A0A838AE81"/>
<keyword evidence="6" id="KW-1185">Reference proteome</keyword>
<dbReference type="Pfam" id="PF14011">
    <property type="entry name" value="ESX-1_EspG"/>
    <property type="match status" value="1"/>
</dbReference>
<dbReference type="InterPro" id="IPR025734">
    <property type="entry name" value="EspG"/>
</dbReference>
<evidence type="ECO:0000313" key="6">
    <source>
        <dbReference type="Proteomes" id="UP000582974"/>
    </source>
</evidence>
<evidence type="ECO:0000313" key="5">
    <source>
        <dbReference type="EMBL" id="MBA0127487.1"/>
    </source>
</evidence>
<evidence type="ECO:0000256" key="4">
    <source>
        <dbReference type="ARBA" id="ARBA00023186"/>
    </source>
</evidence>
<protein>
    <submittedName>
        <fullName evidence="5">ESX secretion-associated protein EspG</fullName>
    </submittedName>
</protein>
<organism evidence="5 6">
    <name type="scientific">Haloechinothrix aidingensis</name>
    <dbReference type="NCBI Taxonomy" id="2752311"/>
    <lineage>
        <taxon>Bacteria</taxon>
        <taxon>Bacillati</taxon>
        <taxon>Actinomycetota</taxon>
        <taxon>Actinomycetes</taxon>
        <taxon>Pseudonocardiales</taxon>
        <taxon>Pseudonocardiaceae</taxon>
        <taxon>Haloechinothrix</taxon>
    </lineage>
</organism>
<dbReference type="EMBL" id="JACCKD010000007">
    <property type="protein sequence ID" value="MBA0127487.1"/>
    <property type="molecule type" value="Genomic_DNA"/>
</dbReference>
<comment type="similarity">
    <text evidence="2">Belongs to the EspG family.</text>
</comment>
<keyword evidence="4" id="KW-0143">Chaperone</keyword>
<accession>A0A838AE81</accession>
<comment type="caution">
    <text evidence="5">The sequence shown here is derived from an EMBL/GenBank/DDBJ whole genome shotgun (WGS) entry which is preliminary data.</text>
</comment>
<name>A0A838AE81_9PSEU</name>
<evidence type="ECO:0000256" key="1">
    <source>
        <dbReference type="ARBA" id="ARBA00004496"/>
    </source>
</evidence>
<comment type="subcellular location">
    <subcellularLocation>
        <location evidence="1">Cytoplasm</location>
    </subcellularLocation>
</comment>
<reference evidence="5 6" key="1">
    <citation type="submission" date="2020-07" db="EMBL/GenBank/DDBJ databases">
        <title>Genome of Haloechinothrix sp.</title>
        <authorList>
            <person name="Tang S.-K."/>
            <person name="Yang L."/>
            <person name="Zhu W.-Y."/>
        </authorList>
    </citation>
    <scope>NUCLEOTIDE SEQUENCE [LARGE SCALE GENOMIC DNA]</scope>
    <source>
        <strain evidence="5 6">YIM 98757</strain>
    </source>
</reference>
<dbReference type="Proteomes" id="UP000582974">
    <property type="component" value="Unassembled WGS sequence"/>
</dbReference>
<proteinExistence type="inferred from homology"/>
<gene>
    <name evidence="5" type="ORF">H0B56_18230</name>
</gene>
<sequence length="270" mass="30348">MASDREEWAGMPDEFSLEASAVEVIAEWLGLPRSWQPFDIPHRGVTVDERRAYVGHVWQRLREDGLTDGTRLDGDVEAALRVWTAPDLLVVVRAEQDFDPPQVLYRAAAGRELGVFSEQVGTSIRFELVPAERVIDRVTGMLPPHRALPVEPCSVLVESGRQVAGAEEDAEMPTVAEQARRHDRRDREGVRAFSQWPVVLCGGYELYLRDRGNLDRVGTMQFFDTDHGRYVIGVEQAGDGTMRLNFIPSDGSHVARWLHEEVSFARRATG</sequence>
<keyword evidence="3" id="KW-0963">Cytoplasm</keyword>
<dbReference type="RefSeq" id="WP_180894307.1">
    <property type="nucleotide sequence ID" value="NZ_JACCKD010000007.1"/>
</dbReference>